<comment type="caution">
    <text evidence="5">The sequence shown here is derived from an EMBL/GenBank/DDBJ whole genome shotgun (WGS) entry which is preliminary data.</text>
</comment>
<evidence type="ECO:0000256" key="2">
    <source>
        <dbReference type="ARBA" id="ARBA00023125"/>
    </source>
</evidence>
<dbReference type="PANTHER" id="PTHR46796">
    <property type="entry name" value="HTH-TYPE TRANSCRIPTIONAL ACTIVATOR RHAS-RELATED"/>
    <property type="match status" value="1"/>
</dbReference>
<sequence>MVPLSSALSLDLSALQQRPVFTSDLRVDSHELVAREFSDHGLKWCGGPVATALSKVRVRQLQLFMLQYGAEVEIRPRPFDDFVLVHLSLAGTAQLVSDGVPVRLPAGAAALIAPRHNLHMHWQQGARQLILKVPCSLLRAWAPESLVGESTFVHPLLPLSAGQGQQWHFLMQSLLHVSQQAVESTAHARWVDHMESNVALFLASCAQSVPVPAAPRLPWLDGDACSAAQAPQGDMGRLDRLDAYMRSRLCAPVALEDLARVAGVSVRGLNALCQRHHGASPMALLRNMRLDAVRARLMERPGHCVTDAALEFGFGHLGRFSSYYRERFGELPSQTAVN</sequence>
<keyword evidence="2 5" id="KW-0238">DNA-binding</keyword>
<dbReference type="GO" id="GO:0003700">
    <property type="term" value="F:DNA-binding transcription factor activity"/>
    <property type="evidence" value="ECO:0007669"/>
    <property type="project" value="InterPro"/>
</dbReference>
<gene>
    <name evidence="5" type="ORF">HNP48_004399</name>
</gene>
<evidence type="ECO:0000313" key="6">
    <source>
        <dbReference type="Proteomes" id="UP000575083"/>
    </source>
</evidence>
<dbReference type="Pfam" id="PF14525">
    <property type="entry name" value="AraC_binding_2"/>
    <property type="match status" value="1"/>
</dbReference>
<dbReference type="RefSeq" id="WP_184860997.1">
    <property type="nucleotide sequence ID" value="NZ_JACHLK010000009.1"/>
</dbReference>
<dbReference type="AlphaFoldDB" id="A0A7X0UBM4"/>
<dbReference type="InterPro" id="IPR035418">
    <property type="entry name" value="AraC-bd_2"/>
</dbReference>
<reference evidence="5 6" key="1">
    <citation type="submission" date="2020-08" db="EMBL/GenBank/DDBJ databases">
        <title>Functional genomics of gut bacteria from endangered species of beetles.</title>
        <authorList>
            <person name="Carlos-Shanley C."/>
        </authorList>
    </citation>
    <scope>NUCLEOTIDE SEQUENCE [LARGE SCALE GENOMIC DNA]</scope>
    <source>
        <strain evidence="5 6">S00198</strain>
    </source>
</reference>
<feature type="domain" description="HTH araC/xylS-type" evidence="4">
    <location>
        <begin position="239"/>
        <end position="338"/>
    </location>
</feature>
<dbReference type="InterPro" id="IPR018062">
    <property type="entry name" value="HTH_AraC-typ_CS"/>
</dbReference>
<name>A0A7X0UBM4_9BURK</name>
<dbReference type="Gene3D" id="1.10.10.60">
    <property type="entry name" value="Homeodomain-like"/>
    <property type="match status" value="1"/>
</dbReference>
<dbReference type="SMART" id="SM00342">
    <property type="entry name" value="HTH_ARAC"/>
    <property type="match status" value="1"/>
</dbReference>
<dbReference type="Proteomes" id="UP000575083">
    <property type="component" value="Unassembled WGS sequence"/>
</dbReference>
<keyword evidence="1" id="KW-0805">Transcription regulation</keyword>
<dbReference type="Pfam" id="PF12833">
    <property type="entry name" value="HTH_18"/>
    <property type="match status" value="1"/>
</dbReference>
<proteinExistence type="predicted"/>
<organism evidence="5 6">
    <name type="scientific">Acidovorax soli</name>
    <dbReference type="NCBI Taxonomy" id="592050"/>
    <lineage>
        <taxon>Bacteria</taxon>
        <taxon>Pseudomonadati</taxon>
        <taxon>Pseudomonadota</taxon>
        <taxon>Betaproteobacteria</taxon>
        <taxon>Burkholderiales</taxon>
        <taxon>Comamonadaceae</taxon>
        <taxon>Acidovorax</taxon>
    </lineage>
</organism>
<dbReference type="PROSITE" id="PS00041">
    <property type="entry name" value="HTH_ARAC_FAMILY_1"/>
    <property type="match status" value="1"/>
</dbReference>
<dbReference type="PROSITE" id="PS01124">
    <property type="entry name" value="HTH_ARAC_FAMILY_2"/>
    <property type="match status" value="1"/>
</dbReference>
<evidence type="ECO:0000259" key="4">
    <source>
        <dbReference type="PROSITE" id="PS01124"/>
    </source>
</evidence>
<dbReference type="GO" id="GO:0043565">
    <property type="term" value="F:sequence-specific DNA binding"/>
    <property type="evidence" value="ECO:0007669"/>
    <property type="project" value="InterPro"/>
</dbReference>
<dbReference type="InterPro" id="IPR018060">
    <property type="entry name" value="HTH_AraC"/>
</dbReference>
<accession>A0A7X0UBM4</accession>
<protein>
    <submittedName>
        <fullName evidence="5">AraC-like DNA-binding protein</fullName>
    </submittedName>
</protein>
<evidence type="ECO:0000256" key="1">
    <source>
        <dbReference type="ARBA" id="ARBA00023015"/>
    </source>
</evidence>
<keyword evidence="6" id="KW-1185">Reference proteome</keyword>
<evidence type="ECO:0000256" key="3">
    <source>
        <dbReference type="ARBA" id="ARBA00023163"/>
    </source>
</evidence>
<dbReference type="EMBL" id="JACHLK010000009">
    <property type="protein sequence ID" value="MBB6561705.1"/>
    <property type="molecule type" value="Genomic_DNA"/>
</dbReference>
<evidence type="ECO:0000313" key="5">
    <source>
        <dbReference type="EMBL" id="MBB6561705.1"/>
    </source>
</evidence>
<dbReference type="InterPro" id="IPR050204">
    <property type="entry name" value="AraC_XylS_family_regulators"/>
</dbReference>
<keyword evidence="3" id="KW-0804">Transcription</keyword>
<dbReference type="PANTHER" id="PTHR46796:SF6">
    <property type="entry name" value="ARAC SUBFAMILY"/>
    <property type="match status" value="1"/>
</dbReference>